<keyword evidence="2" id="KW-0813">Transport</keyword>
<dbReference type="EMBL" id="BMHF01000001">
    <property type="protein sequence ID" value="GGA20694.1"/>
    <property type="molecule type" value="Genomic_DNA"/>
</dbReference>
<evidence type="ECO:0000313" key="5">
    <source>
        <dbReference type="Proteomes" id="UP000609323"/>
    </source>
</evidence>
<dbReference type="SUPFAM" id="SSF53850">
    <property type="entry name" value="Periplasmic binding protein-like II"/>
    <property type="match status" value="1"/>
</dbReference>
<evidence type="ECO:0000256" key="1">
    <source>
        <dbReference type="ARBA" id="ARBA00008520"/>
    </source>
</evidence>
<dbReference type="Pfam" id="PF01547">
    <property type="entry name" value="SBP_bac_1"/>
    <property type="match status" value="1"/>
</dbReference>
<dbReference type="InterPro" id="IPR006059">
    <property type="entry name" value="SBP"/>
</dbReference>
<reference evidence="5" key="1">
    <citation type="journal article" date="2019" name="Int. J. Syst. Evol. Microbiol.">
        <title>The Global Catalogue of Microorganisms (GCM) 10K type strain sequencing project: providing services to taxonomists for standard genome sequencing and annotation.</title>
        <authorList>
            <consortium name="The Broad Institute Genomics Platform"/>
            <consortium name="The Broad Institute Genome Sequencing Center for Infectious Disease"/>
            <person name="Wu L."/>
            <person name="Ma J."/>
        </authorList>
    </citation>
    <scope>NUCLEOTIDE SEQUENCE [LARGE SCALE GENOMIC DNA]</scope>
    <source>
        <strain evidence="5">CGMCC 1.15044</strain>
    </source>
</reference>
<gene>
    <name evidence="4" type="ORF">GCM10010917_01740</name>
</gene>
<proteinExistence type="inferred from homology"/>
<evidence type="ECO:0000256" key="2">
    <source>
        <dbReference type="ARBA" id="ARBA00022448"/>
    </source>
</evidence>
<organism evidence="4 5">
    <name type="scientific">Paenibacillus physcomitrellae</name>
    <dbReference type="NCBI Taxonomy" id="1619311"/>
    <lineage>
        <taxon>Bacteria</taxon>
        <taxon>Bacillati</taxon>
        <taxon>Bacillota</taxon>
        <taxon>Bacilli</taxon>
        <taxon>Bacillales</taxon>
        <taxon>Paenibacillaceae</taxon>
        <taxon>Paenibacillus</taxon>
    </lineage>
</organism>
<dbReference type="Gene3D" id="3.40.190.10">
    <property type="entry name" value="Periplasmic binding protein-like II"/>
    <property type="match status" value="2"/>
</dbReference>
<evidence type="ECO:0008006" key="6">
    <source>
        <dbReference type="Google" id="ProtNLM"/>
    </source>
</evidence>
<dbReference type="Proteomes" id="UP000609323">
    <property type="component" value="Unassembled WGS sequence"/>
</dbReference>
<comment type="caution">
    <text evidence="4">The sequence shown here is derived from an EMBL/GenBank/DDBJ whole genome shotgun (WGS) entry which is preliminary data.</text>
</comment>
<dbReference type="RefSeq" id="WP_094093593.1">
    <property type="nucleotide sequence ID" value="NZ_BMHF01000001.1"/>
</dbReference>
<keyword evidence="3" id="KW-0732">Signal</keyword>
<dbReference type="PANTHER" id="PTHR30061">
    <property type="entry name" value="MALTOSE-BINDING PERIPLASMIC PROTEIN"/>
    <property type="match status" value="1"/>
</dbReference>
<accession>A0ABQ1FLZ4</accession>
<evidence type="ECO:0000313" key="4">
    <source>
        <dbReference type="EMBL" id="GGA20694.1"/>
    </source>
</evidence>
<protein>
    <recommendedName>
        <fullName evidence="6">Extracellular solute-binding protein</fullName>
    </recommendedName>
</protein>
<name>A0ABQ1FLZ4_9BACL</name>
<sequence>MKRKNHWVLFAILLLALISLSPGEDRAYVQDDETGFLESPPLPNQEVEEAPGHIRVAVQMEPEAFKLLQDRNRIFMEGHHVSVDLVNEYGKNTYDIFQKDLALHDAPDVLLVDNAWVREFAVNGYLLPVDSYFTGTAAGNSLSRLQSFSEWNGYIWAVPKDMDPYVLVYNPDILNGLGFEGLPAAPEDWGKLYKAVQDHKDKGDKPLKLLAADFDDAQSVVTLLHRFGANLSLKAGGKNAVLSEEDQSAIHLLESVRSGLSDLKEGSAAEGLQQVAKGAAAMALVPYSEFVTHPGLGLHAETPAGTGAASRMTLFGHSFVVTAETLDTETAGRWITAMTEAAEQKIWYEKAGELPALKSLYDASGEKAISPWLEASGDKDAFWSLPVAENTQEVLTLVSGHTGQFLQGKTTADTFMGQLAADLNR</sequence>
<evidence type="ECO:0000256" key="3">
    <source>
        <dbReference type="ARBA" id="ARBA00022729"/>
    </source>
</evidence>
<keyword evidence="5" id="KW-1185">Reference proteome</keyword>
<comment type="similarity">
    <text evidence="1">Belongs to the bacterial solute-binding protein 1 family.</text>
</comment>
<dbReference type="PANTHER" id="PTHR30061:SF50">
    <property type="entry name" value="MALTOSE_MALTODEXTRIN-BINDING PERIPLASMIC PROTEIN"/>
    <property type="match status" value="1"/>
</dbReference>